<gene>
    <name evidence="3" type="ORF">I5803_10150</name>
</gene>
<protein>
    <submittedName>
        <fullName evidence="3">Helix-turn-helix domain-containing protein</fullName>
    </submittedName>
</protein>
<dbReference type="EMBL" id="JADWYS010000001">
    <property type="protein sequence ID" value="MBG9388383.1"/>
    <property type="molecule type" value="Genomic_DNA"/>
</dbReference>
<proteinExistence type="predicted"/>
<feature type="region of interest" description="Disordered" evidence="1">
    <location>
        <begin position="1"/>
        <end position="62"/>
    </location>
</feature>
<feature type="compositionally biased region" description="Polar residues" evidence="1">
    <location>
        <begin position="31"/>
        <end position="40"/>
    </location>
</feature>
<evidence type="ECO:0000256" key="1">
    <source>
        <dbReference type="SAM" id="MobiDB-lite"/>
    </source>
</evidence>
<dbReference type="NCBIfam" id="TIGR01764">
    <property type="entry name" value="excise"/>
    <property type="match status" value="1"/>
</dbReference>
<evidence type="ECO:0000313" key="3">
    <source>
        <dbReference type="EMBL" id="MBG9388383.1"/>
    </source>
</evidence>
<dbReference type="Pfam" id="PF12728">
    <property type="entry name" value="HTH_17"/>
    <property type="match status" value="1"/>
</dbReference>
<evidence type="ECO:0000313" key="4">
    <source>
        <dbReference type="Proteomes" id="UP000651050"/>
    </source>
</evidence>
<dbReference type="Proteomes" id="UP000651050">
    <property type="component" value="Unassembled WGS sequence"/>
</dbReference>
<organism evidence="3 4">
    <name type="scientific">Caenimonas aquaedulcis</name>
    <dbReference type="NCBI Taxonomy" id="2793270"/>
    <lineage>
        <taxon>Bacteria</taxon>
        <taxon>Pseudomonadati</taxon>
        <taxon>Pseudomonadota</taxon>
        <taxon>Betaproteobacteria</taxon>
        <taxon>Burkholderiales</taxon>
        <taxon>Comamonadaceae</taxon>
        <taxon>Caenimonas</taxon>
    </lineage>
</organism>
<keyword evidence="4" id="KW-1185">Reference proteome</keyword>
<feature type="domain" description="Helix-turn-helix" evidence="2">
    <location>
        <begin position="70"/>
        <end position="115"/>
    </location>
</feature>
<dbReference type="InterPro" id="IPR041657">
    <property type="entry name" value="HTH_17"/>
</dbReference>
<dbReference type="GO" id="GO:0003677">
    <property type="term" value="F:DNA binding"/>
    <property type="evidence" value="ECO:0007669"/>
    <property type="project" value="InterPro"/>
</dbReference>
<feature type="compositionally biased region" description="Low complexity" evidence="1">
    <location>
        <begin position="1"/>
        <end position="13"/>
    </location>
</feature>
<name>A0A931MGX3_9BURK</name>
<reference evidence="3" key="1">
    <citation type="submission" date="2020-11" db="EMBL/GenBank/DDBJ databases">
        <title>Bacterial whole genome sequence for Caenimonas sp. DR4.4.</title>
        <authorList>
            <person name="Le V."/>
            <person name="Ko S.-R."/>
            <person name="Ahn C.-Y."/>
            <person name="Oh H.-M."/>
        </authorList>
    </citation>
    <scope>NUCLEOTIDE SEQUENCE</scope>
    <source>
        <strain evidence="3">DR4.4</strain>
    </source>
</reference>
<dbReference type="RefSeq" id="WP_196986250.1">
    <property type="nucleotide sequence ID" value="NZ_JADWYS010000001.1"/>
</dbReference>
<accession>A0A931MGX3</accession>
<comment type="caution">
    <text evidence="3">The sequence shown here is derived from an EMBL/GenBank/DDBJ whole genome shotgun (WGS) entry which is preliminary data.</text>
</comment>
<dbReference type="AlphaFoldDB" id="A0A931MGX3"/>
<sequence>MKKSAQSQSQGQSLARKRNMWLDDPEPINRPTRTVESGPSQKKGALRPKGFPSKPRIEPANFQPSLMKYAEAARDLSISINHLRNLINDGKLRSVSVGLRGRRVARSDIEEVIRNGIRK</sequence>
<dbReference type="InterPro" id="IPR010093">
    <property type="entry name" value="SinI_DNA-bd"/>
</dbReference>
<evidence type="ECO:0000259" key="2">
    <source>
        <dbReference type="Pfam" id="PF12728"/>
    </source>
</evidence>